<dbReference type="Proteomes" id="UP001152799">
    <property type="component" value="Chromosome 9"/>
</dbReference>
<keyword evidence="1" id="KW-1133">Transmembrane helix</keyword>
<gene>
    <name evidence="2" type="ORF">CEUTPL_LOCUS14121</name>
</gene>
<keyword evidence="1" id="KW-0472">Membrane</keyword>
<evidence type="ECO:0000256" key="1">
    <source>
        <dbReference type="SAM" id="Phobius"/>
    </source>
</evidence>
<dbReference type="GO" id="GO:0051087">
    <property type="term" value="F:protein-folding chaperone binding"/>
    <property type="evidence" value="ECO:0007669"/>
    <property type="project" value="InterPro"/>
</dbReference>
<dbReference type="OrthoDB" id="6765428at2759"/>
<dbReference type="EMBL" id="OU892285">
    <property type="protein sequence ID" value="CAG9773735.1"/>
    <property type="molecule type" value="Genomic_DNA"/>
</dbReference>
<dbReference type="AlphaFoldDB" id="A0A9N9MZS5"/>
<keyword evidence="3" id="KW-1185">Reference proteome</keyword>
<dbReference type="Gene3D" id="1.20.58.120">
    <property type="entry name" value="BAG domain"/>
    <property type="match status" value="1"/>
</dbReference>
<organism evidence="2 3">
    <name type="scientific">Ceutorhynchus assimilis</name>
    <name type="common">cabbage seed weevil</name>
    <dbReference type="NCBI Taxonomy" id="467358"/>
    <lineage>
        <taxon>Eukaryota</taxon>
        <taxon>Metazoa</taxon>
        <taxon>Ecdysozoa</taxon>
        <taxon>Arthropoda</taxon>
        <taxon>Hexapoda</taxon>
        <taxon>Insecta</taxon>
        <taxon>Pterygota</taxon>
        <taxon>Neoptera</taxon>
        <taxon>Endopterygota</taxon>
        <taxon>Coleoptera</taxon>
        <taxon>Polyphaga</taxon>
        <taxon>Cucujiformia</taxon>
        <taxon>Curculionidae</taxon>
        <taxon>Ceutorhynchinae</taxon>
        <taxon>Ceutorhynchus</taxon>
    </lineage>
</organism>
<evidence type="ECO:0000313" key="3">
    <source>
        <dbReference type="Proteomes" id="UP001152799"/>
    </source>
</evidence>
<evidence type="ECO:0000313" key="2">
    <source>
        <dbReference type="EMBL" id="CAG9773735.1"/>
    </source>
</evidence>
<name>A0A9N9MZS5_9CUCU</name>
<accession>A0A9N9MZS5</accession>
<sequence>MGPVIWWFIFVCLVVLITVLSLHLCCTVYQDNFRNNNKTKSITLNKYKFARTDVEDLTRMENFENYNPKIQFVNEVESPSVSKPNTPRMSRQRKGSLLPDIHEISDYSVEDLISESLARRNSEVLPRRFSLITEGMRKNSSAALPRRFSLKSEAGKSCDTLECLDPITIETKRDINNIEEEAQKIDSEIDYFLGASRNLKFFEINEKLIRLSLALSDLDCTSEELRTLKRAAQGYINGCKEKLNNKVV</sequence>
<feature type="transmembrane region" description="Helical" evidence="1">
    <location>
        <begin position="6"/>
        <end position="29"/>
    </location>
</feature>
<proteinExistence type="predicted"/>
<dbReference type="InterPro" id="IPR036533">
    <property type="entry name" value="BAG_dom_sf"/>
</dbReference>
<protein>
    <submittedName>
        <fullName evidence="2">Uncharacterized protein</fullName>
    </submittedName>
</protein>
<reference evidence="2" key="1">
    <citation type="submission" date="2022-01" db="EMBL/GenBank/DDBJ databases">
        <authorList>
            <person name="King R."/>
        </authorList>
    </citation>
    <scope>NUCLEOTIDE SEQUENCE</scope>
</reference>
<keyword evidence="1" id="KW-0812">Transmembrane</keyword>